<evidence type="ECO:0000256" key="3">
    <source>
        <dbReference type="ARBA" id="ARBA00022777"/>
    </source>
</evidence>
<evidence type="ECO:0000313" key="11">
    <source>
        <dbReference type="Proteomes" id="UP001461341"/>
    </source>
</evidence>
<dbReference type="InterPro" id="IPR043129">
    <property type="entry name" value="ATPase_NBD"/>
</dbReference>
<dbReference type="Gene3D" id="3.30.420.40">
    <property type="match status" value="2"/>
</dbReference>
<keyword evidence="5" id="KW-0054">Arabinose catabolism</keyword>
<comment type="similarity">
    <text evidence="7">Belongs to the FGGY kinase family.</text>
</comment>
<dbReference type="Proteomes" id="UP001461341">
    <property type="component" value="Chromosome"/>
</dbReference>
<gene>
    <name evidence="10" type="ORF">QBE54_07145</name>
</gene>
<sequence>MPEVGPPYFLGIVVGTQGLQSGIFDLRGNVVAMSFYSYPEYHPRPGWAEQDPLDWWKAAQDTVRRCIFEGEVRPEDIAAISVSAVSCTVLPVDRFGNPKYRAIMWMDVRAFEQAERINATQNPILRYAGGHESPEWMIPKALWIKENLPEVFANADLIVECQNWMVFKLTNRWVTSLNNAICKWNYCPTEGGWPVSLLRELRFEEILDKWPRELLAVGQPVGELTKHAAYELGLTPGIPVIQGGIDAYAAMVGLDVVHPQRLALVIGPSTCHMAVSEHPIFSSGIWGPYYEAVVPGLWILEGGQSSTGSIIKWFGENFAPEECREACEVGEDLFVALDRIAAQVNPGADGLIVIDYFQGNRSPYQDPLARGAIWGLSLSHTKAHILRAVYEGTAFGTYHILETLARDGFEVQEVYASGSGAKSKLWLQIHADVTNIPIYLTTVEETSVLGTAIFAAYGSGFFESIADATLRMVKVSGQIYPNQNHHEIYRFYYDKYVRSYFALRDLMHEVSSKEGGKRFST</sequence>
<dbReference type="InterPro" id="IPR005929">
    <property type="entry name" value="Ribulokinase"/>
</dbReference>
<organism evidence="10 11">
    <name type="scientific">Thermatribacter velox</name>
    <dbReference type="NCBI Taxonomy" id="3039681"/>
    <lineage>
        <taxon>Bacteria</taxon>
        <taxon>Pseudomonadati</taxon>
        <taxon>Atribacterota</taxon>
        <taxon>Atribacteria</taxon>
        <taxon>Atribacterales</taxon>
        <taxon>Thermatribacteraceae</taxon>
        <taxon>Thermatribacter</taxon>
    </lineage>
</organism>
<keyword evidence="11" id="KW-1185">Reference proteome</keyword>
<dbReference type="PIRSF" id="PIRSF000538">
    <property type="entry name" value="GlpK"/>
    <property type="match status" value="1"/>
</dbReference>
<evidence type="ECO:0000313" key="10">
    <source>
        <dbReference type="EMBL" id="WZL75368.1"/>
    </source>
</evidence>
<dbReference type="EMBL" id="CP121689">
    <property type="protein sequence ID" value="WZL75368.1"/>
    <property type="molecule type" value="Genomic_DNA"/>
</dbReference>
<keyword evidence="3 7" id="KW-0418">Kinase</keyword>
<feature type="domain" description="Carbohydrate kinase FGGY C-terminal" evidence="9">
    <location>
        <begin position="262"/>
        <end position="458"/>
    </location>
</feature>
<evidence type="ECO:0000259" key="8">
    <source>
        <dbReference type="Pfam" id="PF00370"/>
    </source>
</evidence>
<dbReference type="GO" id="GO:0016301">
    <property type="term" value="F:kinase activity"/>
    <property type="evidence" value="ECO:0007669"/>
    <property type="project" value="UniProtKB-KW"/>
</dbReference>
<name>A0ABZ2Y8L9_9BACT</name>
<dbReference type="PROSITE" id="PS00445">
    <property type="entry name" value="FGGY_KINASES_2"/>
    <property type="match status" value="1"/>
</dbReference>
<dbReference type="Pfam" id="PF02782">
    <property type="entry name" value="FGGY_C"/>
    <property type="match status" value="1"/>
</dbReference>
<dbReference type="InterPro" id="IPR018484">
    <property type="entry name" value="FGGY_N"/>
</dbReference>
<dbReference type="InterPro" id="IPR000577">
    <property type="entry name" value="Carb_kinase_FGGY"/>
</dbReference>
<keyword evidence="2" id="KW-0547">Nucleotide-binding</keyword>
<evidence type="ECO:0000256" key="1">
    <source>
        <dbReference type="ARBA" id="ARBA00022679"/>
    </source>
</evidence>
<protein>
    <submittedName>
        <fullName evidence="10">FGGY-family carbohydrate kinase</fullName>
    </submittedName>
</protein>
<feature type="domain" description="Carbohydrate kinase FGGY N-terminal" evidence="8">
    <location>
        <begin position="8"/>
        <end position="253"/>
    </location>
</feature>
<evidence type="ECO:0000256" key="6">
    <source>
        <dbReference type="ARBA" id="ARBA00023277"/>
    </source>
</evidence>
<dbReference type="Pfam" id="PF00370">
    <property type="entry name" value="FGGY_N"/>
    <property type="match status" value="1"/>
</dbReference>
<evidence type="ECO:0000259" key="9">
    <source>
        <dbReference type="Pfam" id="PF02782"/>
    </source>
</evidence>
<evidence type="ECO:0000256" key="7">
    <source>
        <dbReference type="RuleBase" id="RU003733"/>
    </source>
</evidence>
<dbReference type="InterPro" id="IPR018483">
    <property type="entry name" value="Carb_kinase_FGGY_CS"/>
</dbReference>
<keyword evidence="4" id="KW-0067">ATP-binding</keyword>
<accession>A0ABZ2Y8L9</accession>
<dbReference type="InterPro" id="IPR018485">
    <property type="entry name" value="FGGY_C"/>
</dbReference>
<evidence type="ECO:0000256" key="2">
    <source>
        <dbReference type="ARBA" id="ARBA00022741"/>
    </source>
</evidence>
<keyword evidence="1 7" id="KW-0808">Transferase</keyword>
<dbReference type="PANTHER" id="PTHR43435">
    <property type="entry name" value="RIBULOKINASE"/>
    <property type="match status" value="1"/>
</dbReference>
<evidence type="ECO:0000256" key="5">
    <source>
        <dbReference type="ARBA" id="ARBA00022935"/>
    </source>
</evidence>
<dbReference type="PANTHER" id="PTHR43435:SF4">
    <property type="entry name" value="FGGY CARBOHYDRATE KINASE DOMAIN-CONTAINING PROTEIN"/>
    <property type="match status" value="1"/>
</dbReference>
<reference evidence="10 11" key="1">
    <citation type="submission" date="2023-03" db="EMBL/GenBank/DDBJ databases">
        <title>Novel Species.</title>
        <authorList>
            <person name="Ma S."/>
        </authorList>
    </citation>
    <scope>NUCLEOTIDE SEQUENCE [LARGE SCALE GENOMIC DNA]</scope>
    <source>
        <strain evidence="10 11">B11</strain>
    </source>
</reference>
<dbReference type="SUPFAM" id="SSF53067">
    <property type="entry name" value="Actin-like ATPase domain"/>
    <property type="match status" value="2"/>
</dbReference>
<keyword evidence="6" id="KW-0119">Carbohydrate metabolism</keyword>
<proteinExistence type="inferred from homology"/>
<evidence type="ECO:0000256" key="4">
    <source>
        <dbReference type="ARBA" id="ARBA00022840"/>
    </source>
</evidence>
<dbReference type="RefSeq" id="WP_369017515.1">
    <property type="nucleotide sequence ID" value="NZ_CP121689.1"/>
</dbReference>
<dbReference type="CDD" id="cd07781">
    <property type="entry name" value="ASKHA_NBD_FGGY_L-RBK"/>
    <property type="match status" value="1"/>
</dbReference>